<evidence type="ECO:0000313" key="11">
    <source>
        <dbReference type="EMBL" id="PNS08074.1"/>
    </source>
</evidence>
<dbReference type="GO" id="GO:0006310">
    <property type="term" value="P:DNA recombination"/>
    <property type="evidence" value="ECO:0007669"/>
    <property type="project" value="InterPro"/>
</dbReference>
<dbReference type="Pfam" id="PF02463">
    <property type="entry name" value="SMC_N"/>
    <property type="match status" value="1"/>
</dbReference>
<name>A0A2K1PZ52_9GAMM</name>
<keyword evidence="7 9" id="KW-0234">DNA repair</keyword>
<evidence type="ECO:0000256" key="4">
    <source>
        <dbReference type="ARBA" id="ARBA00022741"/>
    </source>
</evidence>
<keyword evidence="6" id="KW-0067">ATP-binding</keyword>
<proteinExistence type="inferred from homology"/>
<reference evidence="11 12" key="1">
    <citation type="submission" date="2017-08" db="EMBL/GenBank/DDBJ databases">
        <title>Lysobacter sylvestris genome.</title>
        <authorList>
            <person name="Zhang D.-C."/>
            <person name="Albuquerque L."/>
            <person name="Franca L."/>
            <person name="Froufe H.J.C."/>
            <person name="Barroso C."/>
            <person name="Egas C."/>
            <person name="Da Costa M."/>
            <person name="Margesin R."/>
        </authorList>
    </citation>
    <scope>NUCLEOTIDE SEQUENCE [LARGE SCALE GENOMIC DNA]</scope>
    <source>
        <strain evidence="11 12">AM20-91</strain>
    </source>
</reference>
<evidence type="ECO:0000256" key="5">
    <source>
        <dbReference type="ARBA" id="ARBA00022763"/>
    </source>
</evidence>
<comment type="similarity">
    <text evidence="2 9">Belongs to the RecN family.</text>
</comment>
<dbReference type="OrthoDB" id="9806954at2"/>
<evidence type="ECO:0000259" key="10">
    <source>
        <dbReference type="Pfam" id="PF02463"/>
    </source>
</evidence>
<dbReference type="FunFam" id="3.40.50.300:FF:000319">
    <property type="entry name" value="DNA repair protein RecN"/>
    <property type="match status" value="1"/>
</dbReference>
<keyword evidence="12" id="KW-1185">Reference proteome</keyword>
<dbReference type="RefSeq" id="WP_103075704.1">
    <property type="nucleotide sequence ID" value="NZ_NPZB01000002.1"/>
</dbReference>
<dbReference type="Proteomes" id="UP000236220">
    <property type="component" value="Unassembled WGS sequence"/>
</dbReference>
<protein>
    <recommendedName>
        <fullName evidence="3 9">DNA repair protein RecN</fullName>
    </recommendedName>
    <alternativeName>
        <fullName evidence="8 9">Recombination protein N</fullName>
    </alternativeName>
</protein>
<accession>A0A2K1PZ52</accession>
<dbReference type="CDD" id="cd03241">
    <property type="entry name" value="ABC_RecN"/>
    <property type="match status" value="2"/>
</dbReference>
<keyword evidence="4" id="KW-0547">Nucleotide-binding</keyword>
<evidence type="ECO:0000256" key="9">
    <source>
        <dbReference type="PIRNR" id="PIRNR003128"/>
    </source>
</evidence>
<evidence type="ECO:0000256" key="2">
    <source>
        <dbReference type="ARBA" id="ARBA00009441"/>
    </source>
</evidence>
<dbReference type="AlphaFoldDB" id="A0A2K1PZ52"/>
<dbReference type="GO" id="GO:0043590">
    <property type="term" value="C:bacterial nucleoid"/>
    <property type="evidence" value="ECO:0007669"/>
    <property type="project" value="TreeGrafter"/>
</dbReference>
<dbReference type="PANTHER" id="PTHR11059">
    <property type="entry name" value="DNA REPAIR PROTEIN RECN"/>
    <property type="match status" value="1"/>
</dbReference>
<evidence type="ECO:0000256" key="6">
    <source>
        <dbReference type="ARBA" id="ARBA00022840"/>
    </source>
</evidence>
<dbReference type="PANTHER" id="PTHR11059:SF0">
    <property type="entry name" value="DNA REPAIR PROTEIN RECN"/>
    <property type="match status" value="1"/>
</dbReference>
<dbReference type="InterPro" id="IPR003395">
    <property type="entry name" value="RecF/RecN/SMC_N"/>
</dbReference>
<evidence type="ECO:0000256" key="8">
    <source>
        <dbReference type="ARBA" id="ARBA00033408"/>
    </source>
</evidence>
<evidence type="ECO:0000256" key="7">
    <source>
        <dbReference type="ARBA" id="ARBA00023204"/>
    </source>
</evidence>
<keyword evidence="5 9" id="KW-0227">DNA damage</keyword>
<dbReference type="InterPro" id="IPR004604">
    <property type="entry name" value="DNA_recomb/repair_RecN"/>
</dbReference>
<dbReference type="NCBIfam" id="TIGR00634">
    <property type="entry name" value="recN"/>
    <property type="match status" value="1"/>
</dbReference>
<evidence type="ECO:0000313" key="12">
    <source>
        <dbReference type="Proteomes" id="UP000236220"/>
    </source>
</evidence>
<dbReference type="GO" id="GO:0009432">
    <property type="term" value="P:SOS response"/>
    <property type="evidence" value="ECO:0007669"/>
    <property type="project" value="UniProtKB-ARBA"/>
</dbReference>
<dbReference type="GO" id="GO:0005524">
    <property type="term" value="F:ATP binding"/>
    <property type="evidence" value="ECO:0007669"/>
    <property type="project" value="UniProtKB-KW"/>
</dbReference>
<dbReference type="SUPFAM" id="SSF52540">
    <property type="entry name" value="P-loop containing nucleoside triphosphate hydrolases"/>
    <property type="match status" value="1"/>
</dbReference>
<comment type="caution">
    <text evidence="11">The sequence shown here is derived from an EMBL/GenBank/DDBJ whole genome shotgun (WGS) entry which is preliminary data.</text>
</comment>
<dbReference type="PIRSF" id="PIRSF003128">
    <property type="entry name" value="RecN"/>
    <property type="match status" value="1"/>
</dbReference>
<sequence>MLQRLTIRDFAVITATELEFRGGMTVISGETGAGKSLLVDALGFLSGERADAAMVRHGSERAELQAEFALADALAAQAWLREQELDDGGACLLRRVLRADGGSRAWINGRAVTLAQLTELAGLLVEIHGQHAYQSLLSKPAQLVLLDNVGKHDGLLANVAASAQRWRALQRERELLTARGDVADRVALLQHQLQELERDPLEADAVTELATRHRRLANSAELIEATGHASTQVLGDDASAGALALVHAARAALARVIDAEPRLAEVDAMFDAAAIQLDEATALLDRIRDDSQLDPSAFEQLDRQLARLHDLARKHRVAPDALAAVRERIREELAGLEHADSRLDELDGAMAQAAGEWQQAATSLTAARRATASHLGTEVSRLMGELGMSGGLLEIALEVQPGSTPDPHGAERVEFLVTANPDQPPRPLRKVASGGELSRIALAIEVAALDGDSVPTMVFDEVDSGISGPVAAVVGRLLRQLGKRCQVMCVTHLPQVAAHGHQHYRVSKSADSGITQSALDTLDAQGRTEELARLLGGATVSKEARSAARKLLEDANAE</sequence>
<dbReference type="GO" id="GO:0006281">
    <property type="term" value="P:DNA repair"/>
    <property type="evidence" value="ECO:0007669"/>
    <property type="project" value="UniProtKB-KW"/>
</dbReference>
<gene>
    <name evidence="11" type="ORF">Lysil_2250</name>
</gene>
<dbReference type="EMBL" id="NPZB01000002">
    <property type="protein sequence ID" value="PNS08074.1"/>
    <property type="molecule type" value="Genomic_DNA"/>
</dbReference>
<dbReference type="FunFam" id="3.40.50.300:FF:000356">
    <property type="entry name" value="DNA repair protein RecN"/>
    <property type="match status" value="1"/>
</dbReference>
<evidence type="ECO:0000256" key="1">
    <source>
        <dbReference type="ARBA" id="ARBA00003618"/>
    </source>
</evidence>
<dbReference type="Gene3D" id="3.40.50.300">
    <property type="entry name" value="P-loop containing nucleotide triphosphate hydrolases"/>
    <property type="match status" value="2"/>
</dbReference>
<comment type="function">
    <text evidence="1 9">May be involved in recombinational repair of damaged DNA.</text>
</comment>
<dbReference type="InterPro" id="IPR027417">
    <property type="entry name" value="P-loop_NTPase"/>
</dbReference>
<feature type="domain" description="RecF/RecN/SMC N-terminal" evidence="10">
    <location>
        <begin position="1"/>
        <end position="510"/>
    </location>
</feature>
<dbReference type="NCBIfam" id="NF008121">
    <property type="entry name" value="PRK10869.1"/>
    <property type="match status" value="1"/>
</dbReference>
<evidence type="ECO:0000256" key="3">
    <source>
        <dbReference type="ARBA" id="ARBA00021315"/>
    </source>
</evidence>
<organism evidence="11 12">
    <name type="scientific">Solilutibacter silvestris</name>
    <dbReference type="NCBI Taxonomy" id="1645665"/>
    <lineage>
        <taxon>Bacteria</taxon>
        <taxon>Pseudomonadati</taxon>
        <taxon>Pseudomonadota</taxon>
        <taxon>Gammaproteobacteria</taxon>
        <taxon>Lysobacterales</taxon>
        <taxon>Lysobacteraceae</taxon>
        <taxon>Solilutibacter</taxon>
    </lineage>
</organism>